<sequence length="304" mass="32571">GCGRSAPGGFYQRVVDPRTRFSVANPGCSRKRPLSSIADCSASLSSATFGEEVSGVEGPGCCARGYLPEKRVPGPGGDGVPFIPRVLLHVPGGREGAVLVEEVQVGAHAETVGPALSPARAAWTAAQVRRAGHGGPAVARPSQPEVCGGGREEPEFTERGVRLDTVINHSGTLSETHMYQRSIFRCIAHICKHTLAKAHTHTFTHTHTHSHTHRHTQTHTYGSTERHERKRPRGMSCVVAAVTPHDLRRIASLSQQVFFYGDGEGNAVRWYQALVPGRANQSLETADQGPEEGGCTQEVNWGAA</sequence>
<name>A0A9D3LSU1_ANGAN</name>
<organism evidence="2 3">
    <name type="scientific">Anguilla anguilla</name>
    <name type="common">European freshwater eel</name>
    <name type="synonym">Muraena anguilla</name>
    <dbReference type="NCBI Taxonomy" id="7936"/>
    <lineage>
        <taxon>Eukaryota</taxon>
        <taxon>Metazoa</taxon>
        <taxon>Chordata</taxon>
        <taxon>Craniata</taxon>
        <taxon>Vertebrata</taxon>
        <taxon>Euteleostomi</taxon>
        <taxon>Actinopterygii</taxon>
        <taxon>Neopterygii</taxon>
        <taxon>Teleostei</taxon>
        <taxon>Anguilliformes</taxon>
        <taxon>Anguillidae</taxon>
        <taxon>Anguilla</taxon>
    </lineage>
</organism>
<feature type="region of interest" description="Disordered" evidence="1">
    <location>
        <begin position="204"/>
        <end position="233"/>
    </location>
</feature>
<proteinExistence type="predicted"/>
<reference evidence="2" key="1">
    <citation type="submission" date="2021-01" db="EMBL/GenBank/DDBJ databases">
        <title>A chromosome-scale assembly of European eel, Anguilla anguilla.</title>
        <authorList>
            <person name="Henkel C."/>
            <person name="Jong-Raadsen S.A."/>
            <person name="Dufour S."/>
            <person name="Weltzien F.-A."/>
            <person name="Palstra A.P."/>
            <person name="Pelster B."/>
            <person name="Spaink H.P."/>
            <person name="Van Den Thillart G.E."/>
            <person name="Jansen H."/>
            <person name="Zahm M."/>
            <person name="Klopp C."/>
            <person name="Cedric C."/>
            <person name="Louis A."/>
            <person name="Berthelot C."/>
            <person name="Parey E."/>
            <person name="Roest Crollius H."/>
            <person name="Montfort J."/>
            <person name="Robinson-Rechavi M."/>
            <person name="Bucao C."/>
            <person name="Bouchez O."/>
            <person name="Gislard M."/>
            <person name="Lluch J."/>
            <person name="Milhes M."/>
            <person name="Lampietro C."/>
            <person name="Lopez Roques C."/>
            <person name="Donnadieu C."/>
            <person name="Braasch I."/>
            <person name="Desvignes T."/>
            <person name="Postlethwait J."/>
            <person name="Bobe J."/>
            <person name="Guiguen Y."/>
            <person name="Dirks R."/>
        </authorList>
    </citation>
    <scope>NUCLEOTIDE SEQUENCE</scope>
    <source>
        <strain evidence="2">Tag_6206</strain>
        <tissue evidence="2">Liver</tissue>
    </source>
</reference>
<dbReference type="AlphaFoldDB" id="A0A9D3LSU1"/>
<comment type="caution">
    <text evidence="2">The sequence shown here is derived from an EMBL/GenBank/DDBJ whole genome shotgun (WGS) entry which is preliminary data.</text>
</comment>
<dbReference type="EMBL" id="JAFIRN010000014">
    <property type="protein sequence ID" value="KAG5836344.1"/>
    <property type="molecule type" value="Genomic_DNA"/>
</dbReference>
<evidence type="ECO:0000313" key="2">
    <source>
        <dbReference type="EMBL" id="KAG5836344.1"/>
    </source>
</evidence>
<feature type="region of interest" description="Disordered" evidence="1">
    <location>
        <begin position="133"/>
        <end position="155"/>
    </location>
</feature>
<protein>
    <submittedName>
        <fullName evidence="2">Uncharacterized protein</fullName>
    </submittedName>
</protein>
<keyword evidence="3" id="KW-1185">Reference proteome</keyword>
<gene>
    <name evidence="2" type="ORF">ANANG_G00253580</name>
</gene>
<feature type="compositionally biased region" description="Basic residues" evidence="1">
    <location>
        <begin position="204"/>
        <end position="217"/>
    </location>
</feature>
<evidence type="ECO:0000313" key="3">
    <source>
        <dbReference type="Proteomes" id="UP001044222"/>
    </source>
</evidence>
<accession>A0A9D3LSU1</accession>
<evidence type="ECO:0000256" key="1">
    <source>
        <dbReference type="SAM" id="MobiDB-lite"/>
    </source>
</evidence>
<feature type="non-terminal residue" evidence="2">
    <location>
        <position position="304"/>
    </location>
</feature>
<feature type="region of interest" description="Disordered" evidence="1">
    <location>
        <begin position="283"/>
        <end position="304"/>
    </location>
</feature>
<dbReference type="Proteomes" id="UP001044222">
    <property type="component" value="Chromosome 14"/>
</dbReference>